<protein>
    <submittedName>
        <fullName evidence="3">Uncharacterized protein</fullName>
    </submittedName>
</protein>
<accession>A0ABR1W3J2</accession>
<keyword evidence="2" id="KW-1133">Transmembrane helix</keyword>
<feature type="compositionally biased region" description="Low complexity" evidence="1">
    <location>
        <begin position="82"/>
        <end position="113"/>
    </location>
</feature>
<dbReference type="EMBL" id="JAQQWM010000002">
    <property type="protein sequence ID" value="KAK8078076.1"/>
    <property type="molecule type" value="Genomic_DNA"/>
</dbReference>
<gene>
    <name evidence="3" type="ORF">PG996_004246</name>
</gene>
<evidence type="ECO:0000313" key="3">
    <source>
        <dbReference type="EMBL" id="KAK8078076.1"/>
    </source>
</evidence>
<evidence type="ECO:0000256" key="2">
    <source>
        <dbReference type="SAM" id="Phobius"/>
    </source>
</evidence>
<sequence length="221" mass="23798">MSGSDNDNGNMDVTAESIIALVGIVLALPPCIVLVWKWRVIRRALRRGEHTLPVAEAPQEAVRRLSMDDVMPILPLHHNRRAMTNSSTNTNGSAATSTDPKASSTFTNASSTTDVSVSPEEPSARSSKASSITTISESPEKDSSREESGTVTTTTPPSFVTNLIGMTKNLLQEGDNLSASPQRIELVVVEGKVQSIHLLCRTKLSPLFRIPGYPYSLESPV</sequence>
<keyword evidence="2" id="KW-0472">Membrane</keyword>
<feature type="compositionally biased region" description="Basic and acidic residues" evidence="1">
    <location>
        <begin position="138"/>
        <end position="148"/>
    </location>
</feature>
<comment type="caution">
    <text evidence="3">The sequence shown here is derived from an EMBL/GenBank/DDBJ whole genome shotgun (WGS) entry which is preliminary data.</text>
</comment>
<feature type="transmembrane region" description="Helical" evidence="2">
    <location>
        <begin position="18"/>
        <end position="38"/>
    </location>
</feature>
<keyword evidence="4" id="KW-1185">Reference proteome</keyword>
<evidence type="ECO:0000313" key="4">
    <source>
        <dbReference type="Proteomes" id="UP001446871"/>
    </source>
</evidence>
<feature type="region of interest" description="Disordered" evidence="1">
    <location>
        <begin position="78"/>
        <end position="160"/>
    </location>
</feature>
<organism evidence="3 4">
    <name type="scientific">Apiospora saccharicola</name>
    <dbReference type="NCBI Taxonomy" id="335842"/>
    <lineage>
        <taxon>Eukaryota</taxon>
        <taxon>Fungi</taxon>
        <taxon>Dikarya</taxon>
        <taxon>Ascomycota</taxon>
        <taxon>Pezizomycotina</taxon>
        <taxon>Sordariomycetes</taxon>
        <taxon>Xylariomycetidae</taxon>
        <taxon>Amphisphaeriales</taxon>
        <taxon>Apiosporaceae</taxon>
        <taxon>Apiospora</taxon>
    </lineage>
</organism>
<feature type="compositionally biased region" description="Polar residues" evidence="1">
    <location>
        <begin position="124"/>
        <end position="137"/>
    </location>
</feature>
<evidence type="ECO:0000256" key="1">
    <source>
        <dbReference type="SAM" id="MobiDB-lite"/>
    </source>
</evidence>
<reference evidence="3 4" key="1">
    <citation type="submission" date="2023-01" db="EMBL/GenBank/DDBJ databases">
        <title>Analysis of 21 Apiospora genomes using comparative genomics revels a genus with tremendous synthesis potential of carbohydrate active enzymes and secondary metabolites.</title>
        <authorList>
            <person name="Sorensen T."/>
        </authorList>
    </citation>
    <scope>NUCLEOTIDE SEQUENCE [LARGE SCALE GENOMIC DNA]</scope>
    <source>
        <strain evidence="3 4">CBS 83171</strain>
    </source>
</reference>
<name>A0ABR1W3J2_9PEZI</name>
<feature type="compositionally biased region" description="Low complexity" evidence="1">
    <location>
        <begin position="150"/>
        <end position="160"/>
    </location>
</feature>
<dbReference type="Proteomes" id="UP001446871">
    <property type="component" value="Unassembled WGS sequence"/>
</dbReference>
<proteinExistence type="predicted"/>
<keyword evidence="2" id="KW-0812">Transmembrane</keyword>